<proteinExistence type="predicted"/>
<dbReference type="AlphaFoldDB" id="A0AAD8NW48"/>
<keyword evidence="1" id="KW-0812">Transmembrane</keyword>
<keyword evidence="1" id="KW-0472">Membrane</keyword>
<evidence type="ECO:0000313" key="2">
    <source>
        <dbReference type="EMBL" id="KAK1430545.1"/>
    </source>
</evidence>
<sequence>MTSDTSGGGDCSIEAKSDLVLDSPFLNINGSAEGVVGSLGGTILLRLKECVLCTIFSLGITLHFIFIV</sequence>
<accession>A0AAD8NW48</accession>
<dbReference type="EMBL" id="JAUHHV010000003">
    <property type="protein sequence ID" value="KAK1430545.1"/>
    <property type="molecule type" value="Genomic_DNA"/>
</dbReference>
<evidence type="ECO:0000313" key="3">
    <source>
        <dbReference type="Proteomes" id="UP001229421"/>
    </source>
</evidence>
<keyword evidence="1" id="KW-1133">Transmembrane helix</keyword>
<comment type="caution">
    <text evidence="2">The sequence shown here is derived from an EMBL/GenBank/DDBJ whole genome shotgun (WGS) entry which is preliminary data.</text>
</comment>
<dbReference type="Proteomes" id="UP001229421">
    <property type="component" value="Unassembled WGS sequence"/>
</dbReference>
<reference evidence="2" key="1">
    <citation type="journal article" date="2023" name="bioRxiv">
        <title>Improved chromosome-level genome assembly for marigold (Tagetes erecta).</title>
        <authorList>
            <person name="Jiang F."/>
            <person name="Yuan L."/>
            <person name="Wang S."/>
            <person name="Wang H."/>
            <person name="Xu D."/>
            <person name="Wang A."/>
            <person name="Fan W."/>
        </authorList>
    </citation>
    <scope>NUCLEOTIDE SEQUENCE</scope>
    <source>
        <strain evidence="2">WSJ</strain>
        <tissue evidence="2">Leaf</tissue>
    </source>
</reference>
<feature type="transmembrane region" description="Helical" evidence="1">
    <location>
        <begin position="50"/>
        <end position="67"/>
    </location>
</feature>
<keyword evidence="3" id="KW-1185">Reference proteome</keyword>
<gene>
    <name evidence="2" type="ORF">QVD17_13364</name>
</gene>
<organism evidence="2 3">
    <name type="scientific">Tagetes erecta</name>
    <name type="common">African marigold</name>
    <dbReference type="NCBI Taxonomy" id="13708"/>
    <lineage>
        <taxon>Eukaryota</taxon>
        <taxon>Viridiplantae</taxon>
        <taxon>Streptophyta</taxon>
        <taxon>Embryophyta</taxon>
        <taxon>Tracheophyta</taxon>
        <taxon>Spermatophyta</taxon>
        <taxon>Magnoliopsida</taxon>
        <taxon>eudicotyledons</taxon>
        <taxon>Gunneridae</taxon>
        <taxon>Pentapetalae</taxon>
        <taxon>asterids</taxon>
        <taxon>campanulids</taxon>
        <taxon>Asterales</taxon>
        <taxon>Asteraceae</taxon>
        <taxon>Asteroideae</taxon>
        <taxon>Heliantheae alliance</taxon>
        <taxon>Tageteae</taxon>
        <taxon>Tagetes</taxon>
    </lineage>
</organism>
<evidence type="ECO:0000256" key="1">
    <source>
        <dbReference type="SAM" id="Phobius"/>
    </source>
</evidence>
<name>A0AAD8NW48_TARER</name>
<protein>
    <submittedName>
        <fullName evidence="2">Uncharacterized protein</fullName>
    </submittedName>
</protein>